<feature type="region of interest" description="Disordered" evidence="1">
    <location>
        <begin position="64"/>
        <end position="99"/>
    </location>
</feature>
<keyword evidence="3" id="KW-1185">Reference proteome</keyword>
<evidence type="ECO:0000256" key="1">
    <source>
        <dbReference type="SAM" id="MobiDB-lite"/>
    </source>
</evidence>
<sequence length="99" mass="10685">MARLLYALSAPTLSRVRRGRPNPVPGTRIFSNVASNWVPSARLPGVMTSDNGRHLPSAARCTLVVSPPRGSDQALRLPPRLRAGRGPPDALSTRHSLTR</sequence>
<name>A0ABN3NIR3_STRLO</name>
<evidence type="ECO:0000313" key="2">
    <source>
        <dbReference type="EMBL" id="GAA2522605.1"/>
    </source>
</evidence>
<evidence type="ECO:0000313" key="3">
    <source>
        <dbReference type="Proteomes" id="UP001501777"/>
    </source>
</evidence>
<dbReference type="Proteomes" id="UP001501777">
    <property type="component" value="Unassembled WGS sequence"/>
</dbReference>
<organism evidence="2 3">
    <name type="scientific">Streptomyces longisporus</name>
    <dbReference type="NCBI Taxonomy" id="1948"/>
    <lineage>
        <taxon>Bacteria</taxon>
        <taxon>Bacillati</taxon>
        <taxon>Actinomycetota</taxon>
        <taxon>Actinomycetes</taxon>
        <taxon>Kitasatosporales</taxon>
        <taxon>Streptomycetaceae</taxon>
        <taxon>Streptomyces</taxon>
    </lineage>
</organism>
<gene>
    <name evidence="2" type="ORF">GCM10010276_87040</name>
</gene>
<accession>A0ABN3NIR3</accession>
<comment type="caution">
    <text evidence="2">The sequence shown here is derived from an EMBL/GenBank/DDBJ whole genome shotgun (WGS) entry which is preliminary data.</text>
</comment>
<proteinExistence type="predicted"/>
<feature type="compositionally biased region" description="Low complexity" evidence="1">
    <location>
        <begin position="74"/>
        <end position="88"/>
    </location>
</feature>
<reference evidence="2 3" key="1">
    <citation type="journal article" date="2019" name="Int. J. Syst. Evol. Microbiol.">
        <title>The Global Catalogue of Microorganisms (GCM) 10K type strain sequencing project: providing services to taxonomists for standard genome sequencing and annotation.</title>
        <authorList>
            <consortium name="The Broad Institute Genomics Platform"/>
            <consortium name="The Broad Institute Genome Sequencing Center for Infectious Disease"/>
            <person name="Wu L."/>
            <person name="Ma J."/>
        </authorList>
    </citation>
    <scope>NUCLEOTIDE SEQUENCE [LARGE SCALE GENOMIC DNA]</scope>
    <source>
        <strain evidence="2 3">JCM 4395</strain>
    </source>
</reference>
<dbReference type="EMBL" id="BAAASG010000029">
    <property type="protein sequence ID" value="GAA2522605.1"/>
    <property type="molecule type" value="Genomic_DNA"/>
</dbReference>
<protein>
    <submittedName>
        <fullName evidence="2">Uncharacterized protein</fullName>
    </submittedName>
</protein>